<keyword evidence="2" id="KW-0732">Signal</keyword>
<keyword evidence="4" id="KW-1185">Reference proteome</keyword>
<name>A0AAD5LSX9_PYTIN</name>
<dbReference type="AlphaFoldDB" id="A0AAD5LSX9"/>
<sequence>MPTPLLLLVLPLLVFLTLVAHVVHGRNYSLIEEDPLGWLFTTDASLAADNHRLIEPDHAFTLEQLQTAKPELIHRLKPIAQATTGDEYRMHPVRVIHARAVSDMPAYDYIYDRFISHRGAEQGIKGFEAAMDSVTTASLEGVMYFVQTEVVNQLGRTVTTRCRRKHDIKYIAFYELLIVQPNEALGRFQDNETLVHEYGPFVAFEQGRCTPSRSTLGVDEIPDECRWFNGNDGRPAVGPFVGAVAKANDTYAPYENALWFSFPHTCPLQPWTAKTPECRAATRRGLCDAGVLPDGVHCVYTHRILGFIPLDDVTGITTLINNATQQPYGNFSEFCRLGGVEFSAITEPGGFFFLRGLPFWQHPVDVDANARRVQRLIDAYNALTGPNATESPGVHPRMRDKMRPLPTLRELRESNPPCYLNVQRCATAPHGCRRETYAQICRVCSAPLDGCVKAPVTFRFPSLHEDDAAGGQGETSNVSDPAEAEEVMEPSVVVPIRSLAEDEARRGVLRGALLSSVVVVLLLLLP</sequence>
<feature type="signal peptide" evidence="2">
    <location>
        <begin position="1"/>
        <end position="25"/>
    </location>
</feature>
<feature type="chain" id="PRO_5042284766" evidence="2">
    <location>
        <begin position="26"/>
        <end position="526"/>
    </location>
</feature>
<proteinExistence type="predicted"/>
<evidence type="ECO:0000313" key="3">
    <source>
        <dbReference type="EMBL" id="KAJ0392467.1"/>
    </source>
</evidence>
<organism evidence="3 4">
    <name type="scientific">Pythium insidiosum</name>
    <name type="common">Pythiosis disease agent</name>
    <dbReference type="NCBI Taxonomy" id="114742"/>
    <lineage>
        <taxon>Eukaryota</taxon>
        <taxon>Sar</taxon>
        <taxon>Stramenopiles</taxon>
        <taxon>Oomycota</taxon>
        <taxon>Peronosporomycetes</taxon>
        <taxon>Pythiales</taxon>
        <taxon>Pythiaceae</taxon>
        <taxon>Pythium</taxon>
    </lineage>
</organism>
<gene>
    <name evidence="3" type="ORF">P43SY_008416</name>
</gene>
<dbReference type="EMBL" id="JAKCXM010000631">
    <property type="protein sequence ID" value="KAJ0392467.1"/>
    <property type="molecule type" value="Genomic_DNA"/>
</dbReference>
<evidence type="ECO:0000256" key="2">
    <source>
        <dbReference type="SAM" id="SignalP"/>
    </source>
</evidence>
<evidence type="ECO:0000313" key="4">
    <source>
        <dbReference type="Proteomes" id="UP001209570"/>
    </source>
</evidence>
<accession>A0AAD5LSX9</accession>
<dbReference type="PANTHER" id="PTHR33946:SF4">
    <property type="entry name" value="COAGULATION FACTOR XI"/>
    <property type="match status" value="1"/>
</dbReference>
<comment type="caution">
    <text evidence="3">The sequence shown here is derived from an EMBL/GenBank/DDBJ whole genome shotgun (WGS) entry which is preliminary data.</text>
</comment>
<evidence type="ECO:0000256" key="1">
    <source>
        <dbReference type="SAM" id="MobiDB-lite"/>
    </source>
</evidence>
<feature type="region of interest" description="Disordered" evidence="1">
    <location>
        <begin position="464"/>
        <end position="487"/>
    </location>
</feature>
<protein>
    <submittedName>
        <fullName evidence="3">Uncharacterized protein</fullName>
    </submittedName>
</protein>
<dbReference type="PANTHER" id="PTHR33946">
    <property type="match status" value="1"/>
</dbReference>
<reference evidence="3" key="1">
    <citation type="submission" date="2021-12" db="EMBL/GenBank/DDBJ databases">
        <title>Prjna785345.</title>
        <authorList>
            <person name="Rujirawat T."/>
            <person name="Krajaejun T."/>
        </authorList>
    </citation>
    <scope>NUCLEOTIDE SEQUENCE</scope>
    <source>
        <strain evidence="3">Pi057C3</strain>
    </source>
</reference>
<dbReference type="Proteomes" id="UP001209570">
    <property type="component" value="Unassembled WGS sequence"/>
</dbReference>